<protein>
    <submittedName>
        <fullName evidence="3">Uncharacterized protein</fullName>
    </submittedName>
</protein>
<dbReference type="EMBL" id="JBHTLY010000002">
    <property type="protein sequence ID" value="MFD1201601.1"/>
    <property type="molecule type" value="Genomic_DNA"/>
</dbReference>
<evidence type="ECO:0000256" key="2">
    <source>
        <dbReference type="SAM" id="Phobius"/>
    </source>
</evidence>
<gene>
    <name evidence="3" type="ORF">ACFQ3U_06835</name>
</gene>
<comment type="caution">
    <text evidence="3">The sequence shown here is derived from an EMBL/GenBank/DDBJ whole genome shotgun (WGS) entry which is preliminary data.</text>
</comment>
<keyword evidence="2" id="KW-0812">Transmembrane</keyword>
<accession>A0ABW3TLP8</accession>
<proteinExistence type="predicted"/>
<evidence type="ECO:0000256" key="1">
    <source>
        <dbReference type="SAM" id="MobiDB-lite"/>
    </source>
</evidence>
<feature type="transmembrane region" description="Helical" evidence="2">
    <location>
        <begin position="14"/>
        <end position="38"/>
    </location>
</feature>
<keyword evidence="2" id="KW-0472">Membrane</keyword>
<dbReference type="RefSeq" id="WP_343957917.1">
    <property type="nucleotide sequence ID" value="NZ_BAAAKZ010000002.1"/>
</dbReference>
<sequence>MIGLLVAGGLPSTLTVAAITLARVILLLGTIVFGWALYQHSVARGGRRDPSAAGSERPRATGV</sequence>
<evidence type="ECO:0000313" key="3">
    <source>
        <dbReference type="EMBL" id="MFD1201601.1"/>
    </source>
</evidence>
<keyword evidence="2" id="KW-1133">Transmembrane helix</keyword>
<name>A0ABW3TLP8_9MICO</name>
<feature type="region of interest" description="Disordered" evidence="1">
    <location>
        <begin position="44"/>
        <end position="63"/>
    </location>
</feature>
<reference evidence="4" key="1">
    <citation type="journal article" date="2019" name="Int. J. Syst. Evol. Microbiol.">
        <title>The Global Catalogue of Microorganisms (GCM) 10K type strain sequencing project: providing services to taxonomists for standard genome sequencing and annotation.</title>
        <authorList>
            <consortium name="The Broad Institute Genomics Platform"/>
            <consortium name="The Broad Institute Genome Sequencing Center for Infectious Disease"/>
            <person name="Wu L."/>
            <person name="Ma J."/>
        </authorList>
    </citation>
    <scope>NUCLEOTIDE SEQUENCE [LARGE SCALE GENOMIC DNA]</scope>
    <source>
        <strain evidence="4">CCUG 50213</strain>
    </source>
</reference>
<feature type="compositionally biased region" description="Basic and acidic residues" evidence="1">
    <location>
        <begin position="46"/>
        <end position="63"/>
    </location>
</feature>
<organism evidence="3 4">
    <name type="scientific">Leucobacter albus</name>
    <dbReference type="NCBI Taxonomy" id="272210"/>
    <lineage>
        <taxon>Bacteria</taxon>
        <taxon>Bacillati</taxon>
        <taxon>Actinomycetota</taxon>
        <taxon>Actinomycetes</taxon>
        <taxon>Micrococcales</taxon>
        <taxon>Microbacteriaceae</taxon>
        <taxon>Leucobacter</taxon>
    </lineage>
</organism>
<evidence type="ECO:0000313" key="4">
    <source>
        <dbReference type="Proteomes" id="UP001597181"/>
    </source>
</evidence>
<keyword evidence="4" id="KW-1185">Reference proteome</keyword>
<dbReference type="Proteomes" id="UP001597181">
    <property type="component" value="Unassembled WGS sequence"/>
</dbReference>